<feature type="domain" description="APS kinase" evidence="16">
    <location>
        <begin position="21"/>
        <end position="169"/>
    </location>
</feature>
<dbReference type="InterPro" id="IPR059117">
    <property type="entry name" value="APS_kinase_dom"/>
</dbReference>
<dbReference type="Pfam" id="PF01583">
    <property type="entry name" value="APS_kinase"/>
    <property type="match status" value="1"/>
</dbReference>
<comment type="similarity">
    <text evidence="4 14 15">Belongs to the APS kinase family.</text>
</comment>
<dbReference type="PANTHER" id="PTHR11055">
    <property type="entry name" value="BIFUNCTIONAL 3'-PHOSPHOADENOSINE 5'-PHOSPHOSULFATE SYNTHASE"/>
    <property type="match status" value="1"/>
</dbReference>
<name>A0A4R9K472_9LEPT</name>
<comment type="pathway">
    <text evidence="3 14 15">Sulfur metabolism; hydrogen sulfide biosynthesis; sulfite from sulfate: step 2/3.</text>
</comment>
<evidence type="ECO:0000256" key="1">
    <source>
        <dbReference type="ARBA" id="ARBA00001823"/>
    </source>
</evidence>
<dbReference type="EMBL" id="RQGD01000023">
    <property type="protein sequence ID" value="TGL59760.1"/>
    <property type="molecule type" value="Genomic_DNA"/>
</dbReference>
<evidence type="ECO:0000256" key="6">
    <source>
        <dbReference type="ARBA" id="ARBA00018163"/>
    </source>
</evidence>
<keyword evidence="14" id="KW-0597">Phosphoprotein</keyword>
<evidence type="ECO:0000256" key="11">
    <source>
        <dbReference type="ARBA" id="ARBA00029724"/>
    </source>
</evidence>
<organism evidence="17 18">
    <name type="scientific">Leptospira ognonensis</name>
    <dbReference type="NCBI Taxonomy" id="2484945"/>
    <lineage>
        <taxon>Bacteria</taxon>
        <taxon>Pseudomonadati</taxon>
        <taxon>Spirochaetota</taxon>
        <taxon>Spirochaetia</taxon>
        <taxon>Leptospirales</taxon>
        <taxon>Leptospiraceae</taxon>
        <taxon>Leptospira</taxon>
    </lineage>
</organism>
<proteinExistence type="inferred from homology"/>
<comment type="caution">
    <text evidence="17">The sequence shown here is derived from an EMBL/GenBank/DDBJ whole genome shotgun (WGS) entry which is preliminary data.</text>
</comment>
<evidence type="ECO:0000256" key="8">
    <source>
        <dbReference type="ARBA" id="ARBA00022741"/>
    </source>
</evidence>
<sequence length="190" mass="21288">MTLFDFTVSQSDRAKMKNQTPLVVWFTGLSGSGKSTIANRLEEKLHQAGKHTFILDGDNVRHGLNKDLGFSESDRVENIRRVAEVSKLLFDAGLIVIVTLISPFRADRNLARNLFKKGEFFEVFVDTPLDVAESRDPKGLYKKARTGEIKNFTGISSPYEAPDAPDFRILTTECSPDVASSQILSRFFKI</sequence>
<evidence type="ECO:0000313" key="18">
    <source>
        <dbReference type="Proteomes" id="UP000297693"/>
    </source>
</evidence>
<keyword evidence="7 14" id="KW-0808">Transferase</keyword>
<evidence type="ECO:0000256" key="10">
    <source>
        <dbReference type="ARBA" id="ARBA00022840"/>
    </source>
</evidence>
<dbReference type="NCBIfam" id="TIGR00455">
    <property type="entry name" value="apsK"/>
    <property type="match status" value="1"/>
</dbReference>
<evidence type="ECO:0000256" key="2">
    <source>
        <dbReference type="ARBA" id="ARBA00002632"/>
    </source>
</evidence>
<reference evidence="17" key="1">
    <citation type="journal article" date="2019" name="PLoS Negl. Trop. Dis.">
        <title>Revisiting the worldwide diversity of Leptospira species in the environment.</title>
        <authorList>
            <person name="Vincent A.T."/>
            <person name="Schiettekatte O."/>
            <person name="Bourhy P."/>
            <person name="Veyrier F.J."/>
            <person name="Picardeau M."/>
        </authorList>
    </citation>
    <scope>NUCLEOTIDE SEQUENCE [LARGE SCALE GENOMIC DNA]</scope>
    <source>
        <strain evidence="17">201702476</strain>
    </source>
</reference>
<evidence type="ECO:0000256" key="4">
    <source>
        <dbReference type="ARBA" id="ARBA00007008"/>
    </source>
</evidence>
<dbReference type="NCBIfam" id="NF003013">
    <property type="entry name" value="PRK03846.1"/>
    <property type="match status" value="1"/>
</dbReference>
<dbReference type="InterPro" id="IPR027417">
    <property type="entry name" value="P-loop_NTPase"/>
</dbReference>
<evidence type="ECO:0000256" key="15">
    <source>
        <dbReference type="RuleBase" id="RU004347"/>
    </source>
</evidence>
<evidence type="ECO:0000256" key="9">
    <source>
        <dbReference type="ARBA" id="ARBA00022777"/>
    </source>
</evidence>
<gene>
    <name evidence="14 17" type="primary">cysC</name>
    <name evidence="17" type="ORF">EHQ58_08445</name>
</gene>
<dbReference type="GO" id="GO:0004020">
    <property type="term" value="F:adenylylsulfate kinase activity"/>
    <property type="evidence" value="ECO:0007669"/>
    <property type="project" value="UniProtKB-UniRule"/>
</dbReference>
<dbReference type="GO" id="GO:0070814">
    <property type="term" value="P:hydrogen sulfide biosynthetic process"/>
    <property type="evidence" value="ECO:0007669"/>
    <property type="project" value="UniProtKB-UniRule"/>
</dbReference>
<dbReference type="Gene3D" id="3.40.50.300">
    <property type="entry name" value="P-loop containing nucleotide triphosphate hydrolases"/>
    <property type="match status" value="1"/>
</dbReference>
<keyword evidence="8 14" id="KW-0547">Nucleotide-binding</keyword>
<evidence type="ECO:0000256" key="5">
    <source>
        <dbReference type="ARBA" id="ARBA00012121"/>
    </source>
</evidence>
<keyword evidence="18" id="KW-1185">Reference proteome</keyword>
<dbReference type="InterPro" id="IPR002891">
    <property type="entry name" value="APS"/>
</dbReference>
<dbReference type="CDD" id="cd02027">
    <property type="entry name" value="APSK"/>
    <property type="match status" value="1"/>
</dbReference>
<evidence type="ECO:0000256" key="14">
    <source>
        <dbReference type="HAMAP-Rule" id="MF_00065"/>
    </source>
</evidence>
<keyword evidence="10 14" id="KW-0067">ATP-binding</keyword>
<evidence type="ECO:0000256" key="13">
    <source>
        <dbReference type="ARBA" id="ARBA00031464"/>
    </source>
</evidence>
<comment type="function">
    <text evidence="2 14 15">Catalyzes the synthesis of activated sulfate.</text>
</comment>
<evidence type="ECO:0000256" key="12">
    <source>
        <dbReference type="ARBA" id="ARBA00031393"/>
    </source>
</evidence>
<protein>
    <recommendedName>
        <fullName evidence="6 14">Adenylyl-sulfate kinase</fullName>
        <ecNumber evidence="5 14">2.7.1.25</ecNumber>
    </recommendedName>
    <alternativeName>
        <fullName evidence="12 14">APS kinase</fullName>
    </alternativeName>
    <alternativeName>
        <fullName evidence="13 14">ATP adenosine-5'-phosphosulfate 3'-phosphotransferase</fullName>
    </alternativeName>
    <alternativeName>
        <fullName evidence="11 14">Adenosine-5'-phosphosulfate kinase</fullName>
    </alternativeName>
</protein>
<dbReference type="OrthoDB" id="9804504at2"/>
<evidence type="ECO:0000256" key="7">
    <source>
        <dbReference type="ARBA" id="ARBA00022679"/>
    </source>
</evidence>
<comment type="catalytic activity">
    <reaction evidence="1 14 15">
        <text>adenosine 5'-phosphosulfate + ATP = 3'-phosphoadenylyl sulfate + ADP + H(+)</text>
        <dbReference type="Rhea" id="RHEA:24152"/>
        <dbReference type="ChEBI" id="CHEBI:15378"/>
        <dbReference type="ChEBI" id="CHEBI:30616"/>
        <dbReference type="ChEBI" id="CHEBI:58243"/>
        <dbReference type="ChEBI" id="CHEBI:58339"/>
        <dbReference type="ChEBI" id="CHEBI:456216"/>
        <dbReference type="EC" id="2.7.1.25"/>
    </reaction>
</comment>
<feature type="active site" description="Phosphoserine intermediate" evidence="14">
    <location>
        <position position="102"/>
    </location>
</feature>
<keyword evidence="9 14" id="KW-0418">Kinase</keyword>
<feature type="binding site" evidence="14">
    <location>
        <begin position="28"/>
        <end position="35"/>
    </location>
    <ligand>
        <name>ATP</name>
        <dbReference type="ChEBI" id="CHEBI:30616"/>
    </ligand>
</feature>
<dbReference type="EC" id="2.7.1.25" evidence="5 14"/>
<dbReference type="Proteomes" id="UP000297693">
    <property type="component" value="Unassembled WGS sequence"/>
</dbReference>
<evidence type="ECO:0000259" key="16">
    <source>
        <dbReference type="Pfam" id="PF01583"/>
    </source>
</evidence>
<dbReference type="AlphaFoldDB" id="A0A4R9K472"/>
<dbReference type="UniPathway" id="UPA00140">
    <property type="reaction ID" value="UER00205"/>
</dbReference>
<evidence type="ECO:0000256" key="3">
    <source>
        <dbReference type="ARBA" id="ARBA00004806"/>
    </source>
</evidence>
<dbReference type="RefSeq" id="WP_135623449.1">
    <property type="nucleotide sequence ID" value="NZ_RQGD01000023.1"/>
</dbReference>
<dbReference type="GO" id="GO:0005524">
    <property type="term" value="F:ATP binding"/>
    <property type="evidence" value="ECO:0007669"/>
    <property type="project" value="UniProtKB-UniRule"/>
</dbReference>
<dbReference type="PANTHER" id="PTHR11055:SF63">
    <property type="entry name" value="ADENYLYL-SULFATE KINASE 1, CHLOROPLASTIC"/>
    <property type="match status" value="1"/>
</dbReference>
<evidence type="ECO:0000313" key="17">
    <source>
        <dbReference type="EMBL" id="TGL59760.1"/>
    </source>
</evidence>
<accession>A0A4R9K472</accession>
<dbReference type="GO" id="GO:0000103">
    <property type="term" value="P:sulfate assimilation"/>
    <property type="evidence" value="ECO:0007669"/>
    <property type="project" value="UniProtKB-UniRule"/>
</dbReference>
<dbReference type="SUPFAM" id="SSF52540">
    <property type="entry name" value="P-loop containing nucleoside triphosphate hydrolases"/>
    <property type="match status" value="1"/>
</dbReference>
<dbReference type="HAMAP" id="MF_00065">
    <property type="entry name" value="Adenylyl_sulf_kinase"/>
    <property type="match status" value="1"/>
</dbReference>